<comment type="caution">
    <text evidence="2">The sequence shown here is derived from an EMBL/GenBank/DDBJ whole genome shotgun (WGS) entry which is preliminary data.</text>
</comment>
<dbReference type="Proteomes" id="UP001501447">
    <property type="component" value="Unassembled WGS sequence"/>
</dbReference>
<evidence type="ECO:0000256" key="1">
    <source>
        <dbReference type="SAM" id="MobiDB-lite"/>
    </source>
</evidence>
<name>A0ABP6D1C5_9ACTN</name>
<proteinExistence type="predicted"/>
<reference evidence="3" key="1">
    <citation type="journal article" date="2019" name="Int. J. Syst. Evol. Microbiol.">
        <title>The Global Catalogue of Microorganisms (GCM) 10K type strain sequencing project: providing services to taxonomists for standard genome sequencing and annotation.</title>
        <authorList>
            <consortium name="The Broad Institute Genomics Platform"/>
            <consortium name="The Broad Institute Genome Sequencing Center for Infectious Disease"/>
            <person name="Wu L."/>
            <person name="Ma J."/>
        </authorList>
    </citation>
    <scope>NUCLEOTIDE SEQUENCE [LARGE SCALE GENOMIC DNA]</scope>
    <source>
        <strain evidence="3">JCM 16373</strain>
    </source>
</reference>
<evidence type="ECO:0000313" key="3">
    <source>
        <dbReference type="Proteomes" id="UP001501447"/>
    </source>
</evidence>
<accession>A0ABP6D1C5</accession>
<protein>
    <recommendedName>
        <fullName evidence="4">Helix-turn-helix domain-containing protein</fullName>
    </recommendedName>
</protein>
<sequence length="84" mass="9463">MTRKATKPPTSIHGGEGELKRYTPEEVVELRLLPYTSVRTVKEKAYRRELFHHTDGGRITFTAEDLRRNGDLGAVEPLAISRAA</sequence>
<feature type="region of interest" description="Disordered" evidence="1">
    <location>
        <begin position="1"/>
        <end position="20"/>
    </location>
</feature>
<gene>
    <name evidence="2" type="ORF">GCM10009863_52010</name>
</gene>
<evidence type="ECO:0000313" key="2">
    <source>
        <dbReference type="EMBL" id="GAA2630128.1"/>
    </source>
</evidence>
<keyword evidence="3" id="KW-1185">Reference proteome</keyword>
<dbReference type="EMBL" id="BAAARJ010000018">
    <property type="protein sequence ID" value="GAA2630128.1"/>
    <property type="molecule type" value="Genomic_DNA"/>
</dbReference>
<dbReference type="RefSeq" id="WP_344569000.1">
    <property type="nucleotide sequence ID" value="NZ_BAAARJ010000018.1"/>
</dbReference>
<organism evidence="2 3">
    <name type="scientific">Streptomyces axinellae</name>
    <dbReference type="NCBI Taxonomy" id="552788"/>
    <lineage>
        <taxon>Bacteria</taxon>
        <taxon>Bacillati</taxon>
        <taxon>Actinomycetota</taxon>
        <taxon>Actinomycetes</taxon>
        <taxon>Kitasatosporales</taxon>
        <taxon>Streptomycetaceae</taxon>
        <taxon>Streptomyces</taxon>
    </lineage>
</organism>
<evidence type="ECO:0008006" key="4">
    <source>
        <dbReference type="Google" id="ProtNLM"/>
    </source>
</evidence>